<evidence type="ECO:0000256" key="1">
    <source>
        <dbReference type="ARBA" id="ARBA00023015"/>
    </source>
</evidence>
<dbReference type="AlphaFoldDB" id="A0A4R9GQD8"/>
<dbReference type="InterPro" id="IPR018062">
    <property type="entry name" value="HTH_AraC-typ_CS"/>
</dbReference>
<dbReference type="InterPro" id="IPR020449">
    <property type="entry name" value="Tscrpt_reg_AraC-type_HTH"/>
</dbReference>
<accession>A0A4R9GQD8</accession>
<keyword evidence="7" id="KW-1185">Reference proteome</keyword>
<dbReference type="SMART" id="SM00342">
    <property type="entry name" value="HTH_ARAC"/>
    <property type="match status" value="1"/>
</dbReference>
<dbReference type="OrthoDB" id="6866685at2"/>
<feature type="transmembrane region" description="Helical" evidence="4">
    <location>
        <begin position="204"/>
        <end position="222"/>
    </location>
</feature>
<evidence type="ECO:0000259" key="5">
    <source>
        <dbReference type="PROSITE" id="PS01124"/>
    </source>
</evidence>
<keyword evidence="4" id="KW-0812">Transmembrane</keyword>
<dbReference type="RefSeq" id="WP_135813011.1">
    <property type="nucleotide sequence ID" value="NZ_RQEV01000008.1"/>
</dbReference>
<dbReference type="PANTHER" id="PTHR43280:SF29">
    <property type="entry name" value="ARAC-FAMILY TRANSCRIPTIONAL REGULATOR"/>
    <property type="match status" value="1"/>
</dbReference>
<organism evidence="6 7">
    <name type="scientific">Leptospira fluminis</name>
    <dbReference type="NCBI Taxonomy" id="2484979"/>
    <lineage>
        <taxon>Bacteria</taxon>
        <taxon>Pseudomonadati</taxon>
        <taxon>Spirochaetota</taxon>
        <taxon>Spirochaetia</taxon>
        <taxon>Leptospirales</taxon>
        <taxon>Leptospiraceae</taxon>
        <taxon>Leptospira</taxon>
    </lineage>
</organism>
<feature type="transmembrane region" description="Helical" evidence="4">
    <location>
        <begin position="174"/>
        <end position="198"/>
    </location>
</feature>
<name>A0A4R9GQD8_9LEPT</name>
<sequence length="367" mass="42684">MADSFLSFFLLFSSLLALLYAVGEVFAFSRGNRRTVLFGIFLLLSYFLFHAYLVSSHNILHFPYLFLTHLPCSALLGALLERYLLLAWGNPSEKPGRFVLKILPAVGIALWLVPFYFQDADRKRELLLKVFDQGSDWNVKGPVLFTMCILLFFLLSFLIRLFRTVRVSVIRKEINLMTILLFSGFAILSTFLGAFSVLTGRPDPLGKIGTWIGLFLLFIYVYRQRYPEFFLEVRKVVEEEKRVRASQLAKLNLNEIRENLRNLFETEKIYREEELTLTLLAGRLSLTPHQLSEYLNTEEGKTFFQILNEYRVEEAKHRIRTQPEETLLTIAYSSGFRSKSTFNEVFRKETGLTPSAYRKRSLQKSKK</sequence>
<proteinExistence type="predicted"/>
<feature type="transmembrane region" description="Helical" evidence="4">
    <location>
        <begin position="6"/>
        <end position="28"/>
    </location>
</feature>
<dbReference type="EMBL" id="RQEV01000008">
    <property type="protein sequence ID" value="TGK19308.1"/>
    <property type="molecule type" value="Genomic_DNA"/>
</dbReference>
<keyword evidence="4" id="KW-0472">Membrane</keyword>
<dbReference type="PRINTS" id="PR00032">
    <property type="entry name" value="HTHARAC"/>
</dbReference>
<keyword evidence="1" id="KW-0805">Transcription regulation</keyword>
<feature type="transmembrane region" description="Helical" evidence="4">
    <location>
        <begin position="35"/>
        <end position="54"/>
    </location>
</feature>
<evidence type="ECO:0000256" key="2">
    <source>
        <dbReference type="ARBA" id="ARBA00023125"/>
    </source>
</evidence>
<feature type="domain" description="HTH araC/xylS-type" evidence="5">
    <location>
        <begin position="254"/>
        <end position="360"/>
    </location>
</feature>
<dbReference type="PROSITE" id="PS00041">
    <property type="entry name" value="HTH_ARAC_FAMILY_1"/>
    <property type="match status" value="1"/>
</dbReference>
<dbReference type="Pfam" id="PF12833">
    <property type="entry name" value="HTH_18"/>
    <property type="match status" value="1"/>
</dbReference>
<keyword evidence="3" id="KW-0804">Transcription</keyword>
<feature type="transmembrane region" description="Helical" evidence="4">
    <location>
        <begin position="143"/>
        <end position="162"/>
    </location>
</feature>
<dbReference type="PROSITE" id="PS01124">
    <property type="entry name" value="HTH_ARAC_FAMILY_2"/>
    <property type="match status" value="1"/>
</dbReference>
<evidence type="ECO:0000256" key="4">
    <source>
        <dbReference type="SAM" id="Phobius"/>
    </source>
</evidence>
<dbReference type="Proteomes" id="UP000297855">
    <property type="component" value="Unassembled WGS sequence"/>
</dbReference>
<dbReference type="PANTHER" id="PTHR43280">
    <property type="entry name" value="ARAC-FAMILY TRANSCRIPTIONAL REGULATOR"/>
    <property type="match status" value="1"/>
</dbReference>
<feature type="transmembrane region" description="Helical" evidence="4">
    <location>
        <begin position="66"/>
        <end position="86"/>
    </location>
</feature>
<keyword evidence="4" id="KW-1133">Transmembrane helix</keyword>
<dbReference type="InterPro" id="IPR009057">
    <property type="entry name" value="Homeodomain-like_sf"/>
</dbReference>
<gene>
    <name evidence="6" type="ORF">EHO61_07505</name>
</gene>
<dbReference type="GO" id="GO:0003700">
    <property type="term" value="F:DNA-binding transcription factor activity"/>
    <property type="evidence" value="ECO:0007669"/>
    <property type="project" value="InterPro"/>
</dbReference>
<dbReference type="GO" id="GO:0043565">
    <property type="term" value="F:sequence-specific DNA binding"/>
    <property type="evidence" value="ECO:0007669"/>
    <property type="project" value="InterPro"/>
</dbReference>
<protein>
    <submittedName>
        <fullName evidence="6">AraC family transcriptional regulator</fullName>
    </submittedName>
</protein>
<reference evidence="6" key="1">
    <citation type="journal article" date="2019" name="PLoS Negl. Trop. Dis.">
        <title>Revisiting the worldwide diversity of Leptospira species in the environment.</title>
        <authorList>
            <person name="Vincent A.T."/>
            <person name="Schiettekatte O."/>
            <person name="Bourhy P."/>
            <person name="Veyrier F.J."/>
            <person name="Picardeau M."/>
        </authorList>
    </citation>
    <scope>NUCLEOTIDE SEQUENCE [LARGE SCALE GENOMIC DNA]</scope>
    <source>
        <strain evidence="6">SCS5</strain>
    </source>
</reference>
<evidence type="ECO:0000313" key="6">
    <source>
        <dbReference type="EMBL" id="TGK19308.1"/>
    </source>
</evidence>
<dbReference type="SUPFAM" id="SSF46689">
    <property type="entry name" value="Homeodomain-like"/>
    <property type="match status" value="1"/>
</dbReference>
<feature type="transmembrane region" description="Helical" evidence="4">
    <location>
        <begin position="98"/>
        <end position="117"/>
    </location>
</feature>
<evidence type="ECO:0000313" key="7">
    <source>
        <dbReference type="Proteomes" id="UP000297855"/>
    </source>
</evidence>
<dbReference type="Gene3D" id="1.10.10.60">
    <property type="entry name" value="Homeodomain-like"/>
    <property type="match status" value="2"/>
</dbReference>
<evidence type="ECO:0000256" key="3">
    <source>
        <dbReference type="ARBA" id="ARBA00023163"/>
    </source>
</evidence>
<comment type="caution">
    <text evidence="6">The sequence shown here is derived from an EMBL/GenBank/DDBJ whole genome shotgun (WGS) entry which is preliminary data.</text>
</comment>
<dbReference type="InterPro" id="IPR018060">
    <property type="entry name" value="HTH_AraC"/>
</dbReference>
<keyword evidence="2" id="KW-0238">DNA-binding</keyword>